<dbReference type="Pfam" id="PF01522">
    <property type="entry name" value="Polysacc_deac_1"/>
    <property type="match status" value="1"/>
</dbReference>
<sequence length="251" mass="28830">MSFNALVYHEIRDDLPTEPQSMTALKAANNYSIGLPPALFLSIADFTQQMTYLVEENFYFLSMQDIRQYYEDGIELPEKSIFISFDDAFQSLYTTAYPILKDLGIKATLFVVSGWLFDETSDVNSSCSQVMSWEQLNSMSDVFELANHTHHLHTLVQPGVNSLMTATFDELKADLDQCQAYVQHQDTFAYPFGFYNQEVVENLKQLGFNYAFTTQVGPNNQATPTLELNRTLVYHQMPFERFKELVHAKTQ</sequence>
<evidence type="ECO:0000256" key="1">
    <source>
        <dbReference type="ARBA" id="ARBA00022729"/>
    </source>
</evidence>
<dbReference type="GO" id="GO:0005975">
    <property type="term" value="P:carbohydrate metabolic process"/>
    <property type="evidence" value="ECO:0007669"/>
    <property type="project" value="InterPro"/>
</dbReference>
<organism evidence="3 4">
    <name type="scientific">Fundicoccus ignavus</name>
    <dbReference type="NCBI Taxonomy" id="2664442"/>
    <lineage>
        <taxon>Bacteria</taxon>
        <taxon>Bacillati</taxon>
        <taxon>Bacillota</taxon>
        <taxon>Bacilli</taxon>
        <taxon>Lactobacillales</taxon>
        <taxon>Aerococcaceae</taxon>
        <taxon>Fundicoccus</taxon>
    </lineage>
</organism>
<dbReference type="PANTHER" id="PTHR34216">
    <property type="match status" value="1"/>
</dbReference>
<proteinExistence type="predicted"/>
<dbReference type="InterPro" id="IPR002509">
    <property type="entry name" value="NODB_dom"/>
</dbReference>
<accession>A0A6I2GKG7</accession>
<keyword evidence="1" id="KW-0732">Signal</keyword>
<reference evidence="3 4" key="1">
    <citation type="submission" date="2019-11" db="EMBL/GenBank/DDBJ databases">
        <title>Characterisation of Fundicoccus ignavus gen. nov. sp. nov., a novel genus of the family Aerococcaceae isolated from bulk tank milk.</title>
        <authorList>
            <person name="Siebert A."/>
            <person name="Huptas C."/>
            <person name="Wenning M."/>
            <person name="Scherer S."/>
            <person name="Doll E.V."/>
        </authorList>
    </citation>
    <scope>NUCLEOTIDE SEQUENCE [LARGE SCALE GENOMIC DNA]</scope>
    <source>
        <strain evidence="3 4">WS4759</strain>
    </source>
</reference>
<dbReference type="SUPFAM" id="SSF88713">
    <property type="entry name" value="Glycoside hydrolase/deacetylase"/>
    <property type="match status" value="1"/>
</dbReference>
<evidence type="ECO:0000313" key="4">
    <source>
        <dbReference type="Proteomes" id="UP000430975"/>
    </source>
</evidence>
<dbReference type="EMBL" id="WJQS01000012">
    <property type="protein sequence ID" value="MRI86342.1"/>
    <property type="molecule type" value="Genomic_DNA"/>
</dbReference>
<dbReference type="PROSITE" id="PS51677">
    <property type="entry name" value="NODB"/>
    <property type="match status" value="1"/>
</dbReference>
<dbReference type="InterPro" id="IPR011330">
    <property type="entry name" value="Glyco_hydro/deAcase_b/a-brl"/>
</dbReference>
<comment type="caution">
    <text evidence="3">The sequence shown here is derived from an EMBL/GenBank/DDBJ whole genome shotgun (WGS) entry which is preliminary data.</text>
</comment>
<dbReference type="RefSeq" id="WP_153864022.1">
    <property type="nucleotide sequence ID" value="NZ_WJQS01000012.1"/>
</dbReference>
<evidence type="ECO:0000313" key="3">
    <source>
        <dbReference type="EMBL" id="MRI86342.1"/>
    </source>
</evidence>
<dbReference type="Gene3D" id="3.20.20.370">
    <property type="entry name" value="Glycoside hydrolase/deacetylase"/>
    <property type="match status" value="1"/>
</dbReference>
<keyword evidence="4" id="KW-1185">Reference proteome</keyword>
<dbReference type="GO" id="GO:0016810">
    <property type="term" value="F:hydrolase activity, acting on carbon-nitrogen (but not peptide) bonds"/>
    <property type="evidence" value="ECO:0007669"/>
    <property type="project" value="InterPro"/>
</dbReference>
<dbReference type="PANTHER" id="PTHR34216:SF7">
    <property type="entry name" value="POLY-BETA-1,6-N-ACETYL-D-GLUCOSAMINE N-DEACETYLASE"/>
    <property type="match status" value="1"/>
</dbReference>
<dbReference type="InterPro" id="IPR051398">
    <property type="entry name" value="Polysacch_Deacetylase"/>
</dbReference>
<feature type="domain" description="NodB homology" evidence="2">
    <location>
        <begin position="79"/>
        <end position="251"/>
    </location>
</feature>
<dbReference type="AlphaFoldDB" id="A0A6I2GKG7"/>
<dbReference type="Proteomes" id="UP000430975">
    <property type="component" value="Unassembled WGS sequence"/>
</dbReference>
<name>A0A6I2GKG7_9LACT</name>
<protein>
    <submittedName>
        <fullName evidence="3">Polysaccharide deacetylase family protein</fullName>
    </submittedName>
</protein>
<gene>
    <name evidence="3" type="ORF">GIY09_10850</name>
</gene>
<evidence type="ECO:0000259" key="2">
    <source>
        <dbReference type="PROSITE" id="PS51677"/>
    </source>
</evidence>